<dbReference type="Gene3D" id="2.70.98.70">
    <property type="match status" value="1"/>
</dbReference>
<evidence type="ECO:0000259" key="2">
    <source>
        <dbReference type="Pfam" id="PF07940"/>
    </source>
</evidence>
<sequence>MLVAFLMFAMMGAVNLAPPDREPRPSEWGYRPPDSSRVSVNPPSLTWVHDRDAVRYIVQWATKLDFSDAVSVETRWCVYTHHEPLKPGTYFWRYRVIRKDGSASDWSRVRRFIVPANAVIFPKPTMDELKRRIPKEHPRLFFRPEEIPKLRQWVKSEGQKVFEPLLREAEKLLKSEPTPEPSVRGSIRDPQTRKYWWPNREQTLRACVEAETLALVYLLTGEKRFGEAARKWILHLASWDPDGPTNFALNCEAAKPMLHRLPRAYDWAYDVLTEAEREKVRQVMRRRALDAWRSGEVREGNGHLNEPYNSHGNRTWHKLAECAIAFFGEIPEAEIWLDYAVNKFFAAYPVWSDDDGGWHEGLSYWAGYMSKFVWWAEVAEKALGIDSFRKPFFANVGNYALYTAPPGSPDMGFGDLSHSRPSSGWSFVPYFAAKTKNPYLAWWAEQWGMKLTTNDPVIRLVYGRLKRVAPKPPTDLPTSKVFRGIGVAILNTTLMNSNENVQIRFKSSPFGRQSHGHDPHNSFTLNAYGDALLVNCVYRDWHGSPFHTQWCWSTKAHNALLVNGEGQKPHSPDPFGKIVKWEFKGSVDYVAGDATEAYEGKLKRFIRHIIFVKPDVIVVADEVIASKPSTFQWMLHGLKEFVVDEPSQTLSLERERAGLFVHYIAPEPLRFKQWSGYEPPPDIDFMGGRTFPTQWHVEASTITPREQVFVLTVLRPYRINERPEKSVTVEQNETAILVRVPCAGKRTITVALKRPETEVATIKGLRFKSFALVDDGKRRWTIGVK</sequence>
<reference evidence="4 5" key="1">
    <citation type="submission" date="2022-08" db="EMBL/GenBank/DDBJ databases">
        <title>Bacterial and archaeal communities from various locations to study Microbial Dark Matter (Phase II).</title>
        <authorList>
            <person name="Stepanauskas R."/>
        </authorList>
    </citation>
    <scope>NUCLEOTIDE SEQUENCE [LARGE SCALE GENOMIC DNA]</scope>
    <source>
        <strain evidence="4 5">PD1</strain>
    </source>
</reference>
<proteinExistence type="predicted"/>
<organism evidence="4 5">
    <name type="scientific">Candidatus Fervidibacter sacchari</name>
    <dbReference type="NCBI Taxonomy" id="1448929"/>
    <lineage>
        <taxon>Bacteria</taxon>
        <taxon>Candidatus Fervidibacterota</taxon>
        <taxon>Candidatus Fervidibacter</taxon>
    </lineage>
</organism>
<feature type="domain" description="Heparinase II N-terminal" evidence="3">
    <location>
        <begin position="49"/>
        <end position="446"/>
    </location>
</feature>
<dbReference type="PANTHER" id="PTHR38045:SF1">
    <property type="entry name" value="HEPARINASE II_III-LIKE PROTEIN"/>
    <property type="match status" value="1"/>
</dbReference>
<dbReference type="Pfam" id="PF16332">
    <property type="entry name" value="DUF4962"/>
    <property type="match status" value="1"/>
</dbReference>
<dbReference type="Gene3D" id="1.50.10.100">
    <property type="entry name" value="Chondroitin AC/alginate lyase"/>
    <property type="match status" value="1"/>
</dbReference>
<dbReference type="InterPro" id="IPR032518">
    <property type="entry name" value="HepII_N"/>
</dbReference>
<feature type="domain" description="Heparinase II/III-like C-terminal" evidence="2">
    <location>
        <begin position="477"/>
        <end position="659"/>
    </location>
</feature>
<comment type="caution">
    <text evidence="4">The sequence shown here is derived from an EMBL/GenBank/DDBJ whole genome shotgun (WGS) entry which is preliminary data.</text>
</comment>
<dbReference type="Gene3D" id="2.60.40.10">
    <property type="entry name" value="Immunoglobulins"/>
    <property type="match status" value="1"/>
</dbReference>
<comment type="subcellular location">
    <subcellularLocation>
        <location evidence="1">Cell envelope</location>
    </subcellularLocation>
</comment>
<protein>
    <recommendedName>
        <fullName evidence="6">DUF4962 domain-containing protein</fullName>
    </recommendedName>
</protein>
<evidence type="ECO:0000313" key="4">
    <source>
        <dbReference type="EMBL" id="MCS3917707.1"/>
    </source>
</evidence>
<name>A0ABT2EIC5_9BACT</name>
<dbReference type="EMBL" id="JANUCP010000001">
    <property type="protein sequence ID" value="MCS3917707.1"/>
    <property type="molecule type" value="Genomic_DNA"/>
</dbReference>
<dbReference type="Proteomes" id="UP001204798">
    <property type="component" value="Unassembled WGS sequence"/>
</dbReference>
<dbReference type="Pfam" id="PF07940">
    <property type="entry name" value="Hepar_II_III_C"/>
    <property type="match status" value="1"/>
</dbReference>
<dbReference type="PANTHER" id="PTHR38045">
    <property type="entry name" value="CHROMOSOME 1, WHOLE GENOME SHOTGUN SEQUENCE"/>
    <property type="match status" value="1"/>
</dbReference>
<dbReference type="InterPro" id="IPR013783">
    <property type="entry name" value="Ig-like_fold"/>
</dbReference>
<evidence type="ECO:0000259" key="3">
    <source>
        <dbReference type="Pfam" id="PF16332"/>
    </source>
</evidence>
<evidence type="ECO:0000313" key="5">
    <source>
        <dbReference type="Proteomes" id="UP001204798"/>
    </source>
</evidence>
<gene>
    <name evidence="4" type="ORF">M2350_000104</name>
</gene>
<keyword evidence="5" id="KW-1185">Reference proteome</keyword>
<dbReference type="InterPro" id="IPR008929">
    <property type="entry name" value="Chondroitin_lyas"/>
</dbReference>
<evidence type="ECO:0008006" key="6">
    <source>
        <dbReference type="Google" id="ProtNLM"/>
    </source>
</evidence>
<dbReference type="SUPFAM" id="SSF48230">
    <property type="entry name" value="Chondroitin AC/alginate lyase"/>
    <property type="match status" value="1"/>
</dbReference>
<dbReference type="InterPro" id="IPR012480">
    <property type="entry name" value="Hepar_II_III_C"/>
</dbReference>
<accession>A0ABT2EIC5</accession>
<evidence type="ECO:0000256" key="1">
    <source>
        <dbReference type="ARBA" id="ARBA00004196"/>
    </source>
</evidence>
<dbReference type="RefSeq" id="WP_259092072.1">
    <property type="nucleotide sequence ID" value="NZ_CP130454.1"/>
</dbReference>